<keyword evidence="1" id="KW-0812">Transmembrane</keyword>
<evidence type="ECO:0000256" key="1">
    <source>
        <dbReference type="SAM" id="Phobius"/>
    </source>
</evidence>
<organism evidence="2 3">
    <name type="scientific">Stephania japonica</name>
    <dbReference type="NCBI Taxonomy" id="461633"/>
    <lineage>
        <taxon>Eukaryota</taxon>
        <taxon>Viridiplantae</taxon>
        <taxon>Streptophyta</taxon>
        <taxon>Embryophyta</taxon>
        <taxon>Tracheophyta</taxon>
        <taxon>Spermatophyta</taxon>
        <taxon>Magnoliopsida</taxon>
        <taxon>Ranunculales</taxon>
        <taxon>Menispermaceae</taxon>
        <taxon>Menispermoideae</taxon>
        <taxon>Cissampelideae</taxon>
        <taxon>Stephania</taxon>
    </lineage>
</organism>
<name>A0AAP0I0L9_9MAGN</name>
<dbReference type="AlphaFoldDB" id="A0AAP0I0L9"/>
<keyword evidence="1" id="KW-1133">Transmembrane helix</keyword>
<proteinExistence type="predicted"/>
<evidence type="ECO:0000313" key="3">
    <source>
        <dbReference type="Proteomes" id="UP001417504"/>
    </source>
</evidence>
<gene>
    <name evidence="2" type="ORF">Sjap_020363</name>
</gene>
<dbReference type="PANTHER" id="PTHR35307:SF3">
    <property type="entry name" value="DUF4220 DOMAIN-CONTAINING PROTEIN"/>
    <property type="match status" value="1"/>
</dbReference>
<dbReference type="EMBL" id="JBBNAE010000008">
    <property type="protein sequence ID" value="KAK9103109.1"/>
    <property type="molecule type" value="Genomic_DNA"/>
</dbReference>
<evidence type="ECO:0000313" key="2">
    <source>
        <dbReference type="EMBL" id="KAK9103109.1"/>
    </source>
</evidence>
<reference evidence="2 3" key="1">
    <citation type="submission" date="2024-01" db="EMBL/GenBank/DDBJ databases">
        <title>Genome assemblies of Stephania.</title>
        <authorList>
            <person name="Yang L."/>
        </authorList>
    </citation>
    <scope>NUCLEOTIDE SEQUENCE [LARGE SCALE GENOMIC DNA]</scope>
    <source>
        <strain evidence="2">QJT</strain>
        <tissue evidence="2">Leaf</tissue>
    </source>
</reference>
<protein>
    <submittedName>
        <fullName evidence="2">Uncharacterized protein</fullName>
    </submittedName>
</protein>
<feature type="transmembrane region" description="Helical" evidence="1">
    <location>
        <begin position="220"/>
        <end position="243"/>
    </location>
</feature>
<feature type="transmembrane region" description="Helical" evidence="1">
    <location>
        <begin position="249"/>
        <end position="268"/>
    </location>
</feature>
<sequence>MQLRVEFGFGEEQELEYSYSDDEEFVSEEEIDEVLFLYNDARQIDPIFFEEDFENFDEEPKFDSDGYDFVEDKLVFGEDGLVIEVVSLFEVPQVLEVVVRDVDVNNDSLGLIAKAKVLKFATNDGICVDGYLHDFSSQNNVLFYLFKHVETSCDDFIVKAEKMREVLAAAIKLPMDLNSSIPRTHDQLSSSVLIYVAMGNFMPSLGTMENKEILTNMTALSILVITLIVNVSVQMGTGVIYVFLLEHAILLFLMVAMLGILSCSALTIQSTRKTLKKKYMLKHQQARDEFTDDGGMLELQKLTKDIKISWMMAHTFNPQYVMARLVTNASSGAACLLSALILAEAMARSRWHVRSFEFCNG</sequence>
<accession>A0AAP0I0L9</accession>
<dbReference type="PANTHER" id="PTHR35307">
    <property type="entry name" value="PROTEIN, PUTATIVE-RELATED"/>
    <property type="match status" value="1"/>
</dbReference>
<keyword evidence="1" id="KW-0472">Membrane</keyword>
<dbReference type="Proteomes" id="UP001417504">
    <property type="component" value="Unassembled WGS sequence"/>
</dbReference>
<comment type="caution">
    <text evidence="2">The sequence shown here is derived from an EMBL/GenBank/DDBJ whole genome shotgun (WGS) entry which is preliminary data.</text>
</comment>
<keyword evidence="3" id="KW-1185">Reference proteome</keyword>